<keyword evidence="1" id="KW-0479">Metal-binding</keyword>
<name>A0A975GQG3_9BACT</name>
<dbReference type="Pfam" id="PF12838">
    <property type="entry name" value="Fer4_7"/>
    <property type="match status" value="1"/>
</dbReference>
<accession>A0A975GQG3</accession>
<protein>
    <recommendedName>
        <fullName evidence="4">Na(+)-translocating NADH-quinone reductase subunit A</fullName>
        <shortName evidence="4">Na(+)-NQR subunit A</shortName>
        <shortName evidence="4">Na(+)-translocating NQR subunit A</shortName>
        <ecNumber evidence="4">7.2.1.1</ecNumber>
    </recommendedName>
    <alternativeName>
        <fullName evidence="4">NQR complex subunit A</fullName>
    </alternativeName>
    <alternativeName>
        <fullName evidence="4">NQR-1 subunit A</fullName>
    </alternativeName>
</protein>
<proteinExistence type="inferred from homology"/>
<keyword evidence="4" id="KW-0915">Sodium</keyword>
<evidence type="ECO:0000256" key="2">
    <source>
        <dbReference type="ARBA" id="ARBA00023004"/>
    </source>
</evidence>
<dbReference type="InterPro" id="IPR056147">
    <property type="entry name" value="NQRA_N"/>
</dbReference>
<evidence type="ECO:0000259" key="5">
    <source>
        <dbReference type="PROSITE" id="PS51379"/>
    </source>
</evidence>
<comment type="subunit">
    <text evidence="4">Composed of six subunits; NqrA, NqrB, NqrC, NqrD, NqrE and NqrF.</text>
</comment>
<dbReference type="InterPro" id="IPR017896">
    <property type="entry name" value="4Fe4S_Fe-S-bd"/>
</dbReference>
<evidence type="ECO:0000313" key="7">
    <source>
        <dbReference type="Proteomes" id="UP000663722"/>
    </source>
</evidence>
<organism evidence="6 7">
    <name type="scientific">Desulfonema magnum</name>
    <dbReference type="NCBI Taxonomy" id="45655"/>
    <lineage>
        <taxon>Bacteria</taxon>
        <taxon>Pseudomonadati</taxon>
        <taxon>Thermodesulfobacteriota</taxon>
        <taxon>Desulfobacteria</taxon>
        <taxon>Desulfobacterales</taxon>
        <taxon>Desulfococcaceae</taxon>
        <taxon>Desulfonema</taxon>
    </lineage>
</organism>
<keyword evidence="4" id="KW-1278">Translocase</keyword>
<dbReference type="GO" id="GO:0051536">
    <property type="term" value="F:iron-sulfur cluster binding"/>
    <property type="evidence" value="ECO:0007669"/>
    <property type="project" value="UniProtKB-KW"/>
</dbReference>
<dbReference type="GO" id="GO:0016655">
    <property type="term" value="F:oxidoreductase activity, acting on NAD(P)H, quinone or similar compound as acceptor"/>
    <property type="evidence" value="ECO:0007669"/>
    <property type="project" value="UniProtKB-UniRule"/>
</dbReference>
<evidence type="ECO:0000313" key="6">
    <source>
        <dbReference type="EMBL" id="QTA89864.1"/>
    </source>
</evidence>
<dbReference type="GO" id="GO:0046872">
    <property type="term" value="F:metal ion binding"/>
    <property type="evidence" value="ECO:0007669"/>
    <property type="project" value="UniProtKB-KW"/>
</dbReference>
<evidence type="ECO:0000256" key="3">
    <source>
        <dbReference type="ARBA" id="ARBA00023014"/>
    </source>
</evidence>
<dbReference type="RefSeq" id="WP_207678312.1">
    <property type="nucleotide sequence ID" value="NZ_CP061800.1"/>
</dbReference>
<dbReference type="InterPro" id="IPR008703">
    <property type="entry name" value="NqrA"/>
</dbReference>
<dbReference type="PROSITE" id="PS51379">
    <property type="entry name" value="4FE4S_FER_2"/>
    <property type="match status" value="2"/>
</dbReference>
<dbReference type="PANTHER" id="PTHR37839">
    <property type="entry name" value="NA(+)-TRANSLOCATING NADH-QUINONE REDUCTASE SUBUNIT A"/>
    <property type="match status" value="1"/>
</dbReference>
<dbReference type="PANTHER" id="PTHR37839:SF1">
    <property type="entry name" value="NA(+)-TRANSLOCATING NADH-QUINONE REDUCTASE SUBUNIT A"/>
    <property type="match status" value="1"/>
</dbReference>
<dbReference type="GO" id="GO:0006814">
    <property type="term" value="P:sodium ion transport"/>
    <property type="evidence" value="ECO:0007669"/>
    <property type="project" value="UniProtKB-UniRule"/>
</dbReference>
<dbReference type="Pfam" id="PF05896">
    <property type="entry name" value="NQRA_N"/>
    <property type="match status" value="1"/>
</dbReference>
<dbReference type="PROSITE" id="PS00198">
    <property type="entry name" value="4FE4S_FER_1"/>
    <property type="match status" value="1"/>
</dbReference>
<comment type="function">
    <text evidence="4">NQR complex catalyzes the reduction of ubiquinone-1 to ubiquinol by two successive reactions, coupled with the transport of Na(+) ions from the cytoplasm to the periplasm. NqrA to NqrE are probably involved in the second step, the conversion of ubisemiquinone to ubiquinol.</text>
</comment>
<feature type="domain" description="4Fe-4S ferredoxin-type" evidence="5">
    <location>
        <begin position="405"/>
        <end position="433"/>
    </location>
</feature>
<keyword evidence="4" id="KW-0739">Sodium transport</keyword>
<keyword evidence="3" id="KW-0411">Iron-sulfur</keyword>
<evidence type="ECO:0000256" key="4">
    <source>
        <dbReference type="HAMAP-Rule" id="MF_00425"/>
    </source>
</evidence>
<reference evidence="6" key="1">
    <citation type="journal article" date="2021" name="Microb. Physiol.">
        <title>Proteogenomic Insights into the Physiology of Marine, Sulfate-Reducing, Filamentous Desulfonema limicola and Desulfonema magnum.</title>
        <authorList>
            <person name="Schnaars V."/>
            <person name="Wohlbrand L."/>
            <person name="Scheve S."/>
            <person name="Hinrichs C."/>
            <person name="Reinhardt R."/>
            <person name="Rabus R."/>
        </authorList>
    </citation>
    <scope>NUCLEOTIDE SEQUENCE</scope>
    <source>
        <strain evidence="6">4be13</strain>
    </source>
</reference>
<comment type="catalytic activity">
    <reaction evidence="4">
        <text>a ubiquinone + n Na(+)(in) + NADH + H(+) = a ubiquinol + n Na(+)(out) + NAD(+)</text>
        <dbReference type="Rhea" id="RHEA:47748"/>
        <dbReference type="Rhea" id="RHEA-COMP:9565"/>
        <dbReference type="Rhea" id="RHEA-COMP:9566"/>
        <dbReference type="ChEBI" id="CHEBI:15378"/>
        <dbReference type="ChEBI" id="CHEBI:16389"/>
        <dbReference type="ChEBI" id="CHEBI:17976"/>
        <dbReference type="ChEBI" id="CHEBI:29101"/>
        <dbReference type="ChEBI" id="CHEBI:57540"/>
        <dbReference type="ChEBI" id="CHEBI:57945"/>
        <dbReference type="EC" id="7.2.1.1"/>
    </reaction>
</comment>
<keyword evidence="4" id="KW-0830">Ubiquinone</keyword>
<sequence length="445" mass="49477">MITISVKKGYKLSIEGVPSSESEELAKPASVAVLPERIPFIKPRLLVQTGDRVKIGSVLFEDKRNPDIKFLSPGGGEIADIRFGPRRVIKEIVIRTDDEEASEEFEVIPENDLKNIEREKLIKTILDGGLWPLIRGFPFRDIAAPDDIPPAIFVSLGASEPFQPDPEVWLKGKKELFEYGIHILQRLGQKVHVCVSRDSPFVLKEFKSLITHIYKGVYPADDPGVLLYHTKKEPLENQSWYVSAQDVLLLAQLLKTGKYPIERTVVLAGSSATEKKHIRTRLGVPLGHLADASPENNGTRYVVGGIFRGYTASESSHMGFYETSLTLLPEGKEKEMFGFIRPGFRKPSYSRTFLSSLNPSALAMDCNLRGDVRACINCGSCAKVCPVDILPQFTMKCVLADEVEEALEHGLLDCVECGLCTYVCPSKIELCTTLKDAKAAYYIEK</sequence>
<keyword evidence="2" id="KW-0408">Iron</keyword>
<keyword evidence="7" id="KW-1185">Reference proteome</keyword>
<dbReference type="Gene3D" id="3.30.70.20">
    <property type="match status" value="1"/>
</dbReference>
<dbReference type="InterPro" id="IPR017900">
    <property type="entry name" value="4Fe4S_Fe_S_CS"/>
</dbReference>
<dbReference type="HAMAP" id="MF_00425">
    <property type="entry name" value="NqrA"/>
    <property type="match status" value="1"/>
</dbReference>
<dbReference type="EMBL" id="CP061800">
    <property type="protein sequence ID" value="QTA89864.1"/>
    <property type="molecule type" value="Genomic_DNA"/>
</dbReference>
<dbReference type="EC" id="7.2.1.1" evidence="4"/>
<dbReference type="InterPro" id="IPR056148">
    <property type="entry name" value="NQRA_2nd"/>
</dbReference>
<keyword evidence="4" id="KW-0406">Ion transport</keyword>
<gene>
    <name evidence="4 6" type="primary">nqrA</name>
    <name evidence="6" type="ORF">dnm_059210</name>
</gene>
<dbReference type="SUPFAM" id="SSF46548">
    <property type="entry name" value="alpha-helical ferredoxin"/>
    <property type="match status" value="1"/>
</dbReference>
<dbReference type="Pfam" id="PF24836">
    <property type="entry name" value="NQRA_2nd"/>
    <property type="match status" value="1"/>
</dbReference>
<dbReference type="Proteomes" id="UP000663722">
    <property type="component" value="Chromosome"/>
</dbReference>
<keyword evidence="4" id="KW-0813">Transport</keyword>
<feature type="domain" description="4Fe-4S ferredoxin-type" evidence="5">
    <location>
        <begin position="366"/>
        <end position="396"/>
    </location>
</feature>
<keyword evidence="4" id="KW-0520">NAD</keyword>
<dbReference type="AlphaFoldDB" id="A0A975GQG3"/>
<dbReference type="NCBIfam" id="NF003761">
    <property type="entry name" value="PRK05352.1-4"/>
    <property type="match status" value="1"/>
</dbReference>
<evidence type="ECO:0000256" key="1">
    <source>
        <dbReference type="ARBA" id="ARBA00022723"/>
    </source>
</evidence>
<dbReference type="KEGG" id="dmm:dnm_059210"/>
<comment type="similarity">
    <text evidence="4">Belongs to the NqrA family.</text>
</comment>